<sequence length="409" mass="47176">MVLDGKKFMIFFLFTLSIFAQQERTFSGLLIPSLVDQEIDAWHKVPVGQVPSISQVDFVTRHQMFHLVILFSHFAIDKNGSTNISFDMQLISPDKNVHSVRKNLLGYKEKVANKNILLMSRSLIKMAFKEKDPVGEYTIKIHARDHVAKKDCVLTKKVTLREWELGNEPKDVKEYESFMFKYYDSPSPNKAIKAYVEYTSLIDQHQQINAAGIYFFYKIFQNNTYLADHLYRLAKKSNKQVKIKAAFILQLMGKKKEAASLLEEKDKTLLKLFVLPDPYEEITPTGLDMLWCDFFATGRIEPIKKLVEALKYADYAGSIEKFSVSKKTEEDRMNAIKEATFRAANWSLTSNCQQHTLVRNYCLYIIQNEKLPGLTRIYLGLIMQKFFPNLVKVNIPKGGGEATVEIFDK</sequence>
<organism evidence="1 2">
    <name type="scientific">Uabimicrobium amorphum</name>
    <dbReference type="NCBI Taxonomy" id="2596890"/>
    <lineage>
        <taxon>Bacteria</taxon>
        <taxon>Pseudomonadati</taxon>
        <taxon>Planctomycetota</taxon>
        <taxon>Candidatus Uabimicrobiia</taxon>
        <taxon>Candidatus Uabimicrobiales</taxon>
        <taxon>Candidatus Uabimicrobiaceae</taxon>
        <taxon>Candidatus Uabimicrobium</taxon>
    </lineage>
</organism>
<accession>A0A5S9IT04</accession>
<dbReference type="EMBL" id="AP019860">
    <property type="protein sequence ID" value="BBM86872.1"/>
    <property type="molecule type" value="Genomic_DNA"/>
</dbReference>
<evidence type="ECO:0000313" key="1">
    <source>
        <dbReference type="EMBL" id="BBM86872.1"/>
    </source>
</evidence>
<reference evidence="1 2" key="1">
    <citation type="submission" date="2019-08" db="EMBL/GenBank/DDBJ databases">
        <title>Complete genome sequence of Candidatus Uab amorphum.</title>
        <authorList>
            <person name="Shiratori T."/>
            <person name="Suzuki S."/>
            <person name="Kakizawa Y."/>
            <person name="Ishida K."/>
        </authorList>
    </citation>
    <scope>NUCLEOTIDE SEQUENCE [LARGE SCALE GENOMIC DNA]</scope>
    <source>
        <strain evidence="1 2">SRT547</strain>
    </source>
</reference>
<dbReference type="RefSeq" id="WP_151970909.1">
    <property type="nucleotide sequence ID" value="NZ_AP019860.1"/>
</dbReference>
<keyword evidence="2" id="KW-1185">Reference proteome</keyword>
<name>A0A5S9IT04_UABAM</name>
<dbReference type="AlphaFoldDB" id="A0A5S9IT04"/>
<protein>
    <submittedName>
        <fullName evidence="1">Uncharacterized protein</fullName>
    </submittedName>
</protein>
<dbReference type="Proteomes" id="UP000326354">
    <property type="component" value="Chromosome"/>
</dbReference>
<proteinExistence type="predicted"/>
<gene>
    <name evidence="1" type="ORF">UABAM_05274</name>
</gene>
<dbReference type="KEGG" id="uam:UABAM_05274"/>
<dbReference type="OrthoDB" id="345845at2"/>
<evidence type="ECO:0000313" key="2">
    <source>
        <dbReference type="Proteomes" id="UP000326354"/>
    </source>
</evidence>